<organism evidence="5 6">
    <name type="scientific">Nocardia terpenica</name>
    <dbReference type="NCBI Taxonomy" id="455432"/>
    <lineage>
        <taxon>Bacteria</taxon>
        <taxon>Bacillati</taxon>
        <taxon>Actinomycetota</taxon>
        <taxon>Actinomycetes</taxon>
        <taxon>Mycobacteriales</taxon>
        <taxon>Nocardiaceae</taxon>
        <taxon>Nocardia</taxon>
    </lineage>
</organism>
<name>A0A164HE11_9NOCA</name>
<dbReference type="Proteomes" id="UP000076512">
    <property type="component" value="Unassembled WGS sequence"/>
</dbReference>
<dbReference type="GO" id="GO:0000976">
    <property type="term" value="F:transcription cis-regulatory region binding"/>
    <property type="evidence" value="ECO:0007669"/>
    <property type="project" value="TreeGrafter"/>
</dbReference>
<protein>
    <submittedName>
        <fullName evidence="5">TetR family transcriptional regulator</fullName>
    </submittedName>
</protein>
<dbReference type="GO" id="GO:0003700">
    <property type="term" value="F:DNA-binding transcription factor activity"/>
    <property type="evidence" value="ECO:0007669"/>
    <property type="project" value="TreeGrafter"/>
</dbReference>
<dbReference type="Pfam" id="PF00440">
    <property type="entry name" value="TetR_N"/>
    <property type="match status" value="1"/>
</dbReference>
<dbReference type="InterPro" id="IPR001647">
    <property type="entry name" value="HTH_TetR"/>
</dbReference>
<dbReference type="STRING" id="455432.AWN90_11185"/>
<dbReference type="Gene3D" id="1.10.357.10">
    <property type="entry name" value="Tetracycline Repressor, domain 2"/>
    <property type="match status" value="1"/>
</dbReference>
<sequence length="236" mass="25276">MPERARKAAAPAQGRRPRRRYGGVDAASRVAARREQLLRAGHELFGTRGFLATGVKDLCREAGVTDRYFYESFGSTRELFVAVFDGVIEELYGAVATAVAAAEPAGTQKLRAGIGTFLEALGADGRKLRIVFAEPAGAGPEAERHMQDSLRRFTELVAATARDARPGEAARAGGLVIEIFAHSVVGMLERVLVEKQEGHLRLPMSELIEHCTALAAAGLRAVYTGEIGAETNSISN</sequence>
<reference evidence="5 6" key="1">
    <citation type="submission" date="2016-04" db="EMBL/GenBank/DDBJ databases">
        <authorList>
            <person name="Evans L.H."/>
            <person name="Alamgir A."/>
            <person name="Owens N."/>
            <person name="Weber N.D."/>
            <person name="Virtaneva K."/>
            <person name="Barbian K."/>
            <person name="Babar A."/>
            <person name="Rosenke K."/>
        </authorList>
    </citation>
    <scope>NUCLEOTIDE SEQUENCE [LARGE SCALE GENOMIC DNA]</scope>
    <source>
        <strain evidence="5 6">IFM 0406</strain>
    </source>
</reference>
<dbReference type="PANTHER" id="PTHR30055">
    <property type="entry name" value="HTH-TYPE TRANSCRIPTIONAL REGULATOR RUTR"/>
    <property type="match status" value="1"/>
</dbReference>
<dbReference type="InterPro" id="IPR050109">
    <property type="entry name" value="HTH-type_TetR-like_transc_reg"/>
</dbReference>
<keyword evidence="6" id="KW-1185">Reference proteome</keyword>
<keyword evidence="1 2" id="KW-0238">DNA-binding</keyword>
<proteinExistence type="predicted"/>
<feature type="region of interest" description="Disordered" evidence="3">
    <location>
        <begin position="1"/>
        <end position="24"/>
    </location>
</feature>
<evidence type="ECO:0000256" key="3">
    <source>
        <dbReference type="SAM" id="MobiDB-lite"/>
    </source>
</evidence>
<dbReference type="SUPFAM" id="SSF46689">
    <property type="entry name" value="Homeodomain-like"/>
    <property type="match status" value="1"/>
</dbReference>
<comment type="caution">
    <text evidence="5">The sequence shown here is derived from an EMBL/GenBank/DDBJ whole genome shotgun (WGS) entry which is preliminary data.</text>
</comment>
<feature type="domain" description="HTH tetR-type" evidence="4">
    <location>
        <begin position="31"/>
        <end position="91"/>
    </location>
</feature>
<accession>A0A164HE11</accession>
<evidence type="ECO:0000259" key="4">
    <source>
        <dbReference type="PROSITE" id="PS50977"/>
    </source>
</evidence>
<feature type="DNA-binding region" description="H-T-H motif" evidence="2">
    <location>
        <begin position="54"/>
        <end position="73"/>
    </location>
</feature>
<evidence type="ECO:0000313" key="6">
    <source>
        <dbReference type="Proteomes" id="UP000076512"/>
    </source>
</evidence>
<dbReference type="OrthoDB" id="4802216at2"/>
<dbReference type="PROSITE" id="PS50977">
    <property type="entry name" value="HTH_TETR_2"/>
    <property type="match status" value="1"/>
</dbReference>
<evidence type="ECO:0000313" key="5">
    <source>
        <dbReference type="EMBL" id="KZM68433.1"/>
    </source>
</evidence>
<evidence type="ECO:0000256" key="2">
    <source>
        <dbReference type="PROSITE-ProRule" id="PRU00335"/>
    </source>
</evidence>
<dbReference type="EMBL" id="LWGR01000021">
    <property type="protein sequence ID" value="KZM68433.1"/>
    <property type="molecule type" value="Genomic_DNA"/>
</dbReference>
<dbReference type="PANTHER" id="PTHR30055:SF226">
    <property type="entry name" value="HTH-TYPE TRANSCRIPTIONAL REGULATOR PKSA"/>
    <property type="match status" value="1"/>
</dbReference>
<evidence type="ECO:0000256" key="1">
    <source>
        <dbReference type="ARBA" id="ARBA00023125"/>
    </source>
</evidence>
<dbReference type="RefSeq" id="WP_067580027.1">
    <property type="nucleotide sequence ID" value="NZ_JABMCZ010000002.1"/>
</dbReference>
<dbReference type="AlphaFoldDB" id="A0A164HE11"/>
<gene>
    <name evidence="5" type="ORF">AWN90_11185</name>
</gene>
<dbReference type="InterPro" id="IPR009057">
    <property type="entry name" value="Homeodomain-like_sf"/>
</dbReference>